<dbReference type="InterPro" id="IPR036388">
    <property type="entry name" value="WH-like_DNA-bd_sf"/>
</dbReference>
<protein>
    <submittedName>
        <fullName evidence="6">SMC-Scp complex subunit ScpB</fullName>
    </submittedName>
</protein>
<dbReference type="SUPFAM" id="SSF46785">
    <property type="entry name" value="Winged helix' DNA-binding domain"/>
    <property type="match status" value="2"/>
</dbReference>
<dbReference type="PANTHER" id="PTHR34298">
    <property type="entry name" value="SEGREGATION AND CONDENSATION PROTEIN B"/>
    <property type="match status" value="1"/>
</dbReference>
<evidence type="ECO:0000256" key="4">
    <source>
        <dbReference type="ARBA" id="ARBA00023306"/>
    </source>
</evidence>
<feature type="compositionally biased region" description="Low complexity" evidence="5">
    <location>
        <begin position="211"/>
        <end position="234"/>
    </location>
</feature>
<keyword evidence="2" id="KW-0132">Cell division</keyword>
<sequence length="476" mass="48630">MNESEATIVIEAALLCATQPMPRGEIRKLFNDDDGIDDAKLGSLLEGLQQSWTDRGLELVSLASGWRFQSRPHMQRYLQRLDPEKPPKYSRAVMETLAIVAWRQPVTRGDIEDIRGVTVSSQIVKTLEDRGWIEVIGHRDAPGRPALFGTTRQFLDDLGLRALDELPPLEAQGAAAALAGLDLGGVEIEEIAPADEGAAGEPAPDADADAPDGAAGAAAETAGEPAASAAIGAEGAEAEDAVAADAVAEGAGAQDDGAESAGGEGAVAEDATADDAKGEIAQAEDAAQGADGDGASVASASAVSAEEAGEEGIVDIPPTEDARAAASGVESPLSPAADDAPHDDVRQATERTGAAHADMAIASADDSGATGNKAGADLSIDHENEQLSALAASVGGRPDMPPPGHDTIDQPGDGARVPQPARTPEITPPSVAPEIEPRSGEPEIPSSTPDAAPERPSERSDDEDAPGAFRKDRNPE</sequence>
<feature type="compositionally biased region" description="Low complexity" evidence="5">
    <location>
        <begin position="279"/>
        <end position="306"/>
    </location>
</feature>
<feature type="compositionally biased region" description="Low complexity" evidence="5">
    <location>
        <begin position="354"/>
        <end position="369"/>
    </location>
</feature>
<proteinExistence type="predicted"/>
<dbReference type="OrthoDB" id="9806226at2"/>
<feature type="compositionally biased region" description="Basic and acidic residues" evidence="5">
    <location>
        <begin position="339"/>
        <end position="349"/>
    </location>
</feature>
<dbReference type="AlphaFoldDB" id="A0A261SQE1"/>
<feature type="region of interest" description="Disordered" evidence="5">
    <location>
        <begin position="196"/>
        <end position="234"/>
    </location>
</feature>
<dbReference type="GO" id="GO:0051301">
    <property type="term" value="P:cell division"/>
    <property type="evidence" value="ECO:0007669"/>
    <property type="project" value="UniProtKB-KW"/>
</dbReference>
<feature type="region of interest" description="Disordered" evidence="5">
    <location>
        <begin position="250"/>
        <end position="476"/>
    </location>
</feature>
<keyword evidence="4" id="KW-0131">Cell cycle</keyword>
<dbReference type="Gene3D" id="1.10.10.10">
    <property type="entry name" value="Winged helix-like DNA-binding domain superfamily/Winged helix DNA-binding domain"/>
    <property type="match status" value="2"/>
</dbReference>
<evidence type="ECO:0000256" key="2">
    <source>
        <dbReference type="ARBA" id="ARBA00022618"/>
    </source>
</evidence>
<dbReference type="GO" id="GO:0051304">
    <property type="term" value="P:chromosome separation"/>
    <property type="evidence" value="ECO:0007669"/>
    <property type="project" value="InterPro"/>
</dbReference>
<name>A0A261SQE1_9BORD</name>
<keyword evidence="7" id="KW-1185">Reference proteome</keyword>
<evidence type="ECO:0000256" key="5">
    <source>
        <dbReference type="SAM" id="MobiDB-lite"/>
    </source>
</evidence>
<feature type="compositionally biased region" description="Low complexity" evidence="5">
    <location>
        <begin position="250"/>
        <end position="259"/>
    </location>
</feature>
<dbReference type="Proteomes" id="UP000216020">
    <property type="component" value="Unassembled WGS sequence"/>
</dbReference>
<evidence type="ECO:0000256" key="3">
    <source>
        <dbReference type="ARBA" id="ARBA00022829"/>
    </source>
</evidence>
<reference evidence="7" key="1">
    <citation type="submission" date="2017-05" db="EMBL/GenBank/DDBJ databases">
        <title>Complete and WGS of Bordetella genogroups.</title>
        <authorList>
            <person name="Spilker T."/>
            <person name="Lipuma J."/>
        </authorList>
    </citation>
    <scope>NUCLEOTIDE SEQUENCE [LARGE SCALE GENOMIC DNA]</scope>
    <source>
        <strain evidence="7">AU16122</strain>
    </source>
</reference>
<dbReference type="NCBIfam" id="TIGR00281">
    <property type="entry name" value="SMC-Scp complex subunit ScpB"/>
    <property type="match status" value="1"/>
</dbReference>
<dbReference type="InterPro" id="IPR005234">
    <property type="entry name" value="ScpB_csome_segregation"/>
</dbReference>
<dbReference type="PANTHER" id="PTHR34298:SF2">
    <property type="entry name" value="SEGREGATION AND CONDENSATION PROTEIN B"/>
    <property type="match status" value="1"/>
</dbReference>
<dbReference type="InterPro" id="IPR036390">
    <property type="entry name" value="WH_DNA-bd_sf"/>
</dbReference>
<organism evidence="6 7">
    <name type="scientific">Bordetella genomosp. 10</name>
    <dbReference type="NCBI Taxonomy" id="1416804"/>
    <lineage>
        <taxon>Bacteria</taxon>
        <taxon>Pseudomonadati</taxon>
        <taxon>Pseudomonadota</taxon>
        <taxon>Betaproteobacteria</taxon>
        <taxon>Burkholderiales</taxon>
        <taxon>Alcaligenaceae</taxon>
        <taxon>Bordetella</taxon>
    </lineage>
</organism>
<comment type="caution">
    <text evidence="6">The sequence shown here is derived from an EMBL/GenBank/DDBJ whole genome shotgun (WGS) entry which is preliminary data.</text>
</comment>
<gene>
    <name evidence="6" type="ORF">CAL29_09450</name>
</gene>
<evidence type="ECO:0000313" key="7">
    <source>
        <dbReference type="Proteomes" id="UP000216020"/>
    </source>
</evidence>
<accession>A0A261SQE1</accession>
<evidence type="ECO:0000313" key="6">
    <source>
        <dbReference type="EMBL" id="OZI38513.1"/>
    </source>
</evidence>
<keyword evidence="1" id="KW-0963">Cytoplasm</keyword>
<dbReference type="Pfam" id="PF04079">
    <property type="entry name" value="SMC_ScpB"/>
    <property type="match status" value="1"/>
</dbReference>
<keyword evidence="3" id="KW-0159">Chromosome partition</keyword>
<dbReference type="EMBL" id="NEVM01000001">
    <property type="protein sequence ID" value="OZI38513.1"/>
    <property type="molecule type" value="Genomic_DNA"/>
</dbReference>
<evidence type="ECO:0000256" key="1">
    <source>
        <dbReference type="ARBA" id="ARBA00022490"/>
    </source>
</evidence>